<evidence type="ECO:0000256" key="3">
    <source>
        <dbReference type="ARBA" id="ARBA00023082"/>
    </source>
</evidence>
<feature type="domain" description="RNA polymerase sigma-70 region 2" evidence="5">
    <location>
        <begin position="21"/>
        <end position="88"/>
    </location>
</feature>
<evidence type="ECO:0000256" key="4">
    <source>
        <dbReference type="ARBA" id="ARBA00023163"/>
    </source>
</evidence>
<dbReference type="Pfam" id="PF04542">
    <property type="entry name" value="Sigma70_r2"/>
    <property type="match status" value="1"/>
</dbReference>
<dbReference type="InterPro" id="IPR039425">
    <property type="entry name" value="RNA_pol_sigma-70-like"/>
</dbReference>
<evidence type="ECO:0000313" key="7">
    <source>
        <dbReference type="EMBL" id="RKN64582.1"/>
    </source>
</evidence>
<proteinExistence type="inferred from homology"/>
<dbReference type="GO" id="GO:0016987">
    <property type="term" value="F:sigma factor activity"/>
    <property type="evidence" value="ECO:0007669"/>
    <property type="project" value="UniProtKB-KW"/>
</dbReference>
<reference evidence="7 8" key="1">
    <citation type="journal article" date="2007" name="Int. J. Syst. Evol. Microbiol.">
        <title>Paenibacillus ginsengarvi sp. nov., isolated from soil from ginseng cultivation.</title>
        <authorList>
            <person name="Yoon M.H."/>
            <person name="Ten L.N."/>
            <person name="Im W.T."/>
        </authorList>
    </citation>
    <scope>NUCLEOTIDE SEQUENCE [LARGE SCALE GENOMIC DNA]</scope>
    <source>
        <strain evidence="7 8">KCTC 13059</strain>
    </source>
</reference>
<dbReference type="PANTHER" id="PTHR43133">
    <property type="entry name" value="RNA POLYMERASE ECF-TYPE SIGMA FACTO"/>
    <property type="match status" value="1"/>
</dbReference>
<comment type="similarity">
    <text evidence="1">Belongs to the sigma-70 factor family. ECF subfamily.</text>
</comment>
<keyword evidence="4" id="KW-0804">Transcription</keyword>
<dbReference type="RefSeq" id="WP_120751650.1">
    <property type="nucleotide sequence ID" value="NZ_RBAH01000041.1"/>
</dbReference>
<keyword evidence="2" id="KW-0805">Transcription regulation</keyword>
<dbReference type="Pfam" id="PF08281">
    <property type="entry name" value="Sigma70_r4_2"/>
    <property type="match status" value="1"/>
</dbReference>
<dbReference type="InterPro" id="IPR014284">
    <property type="entry name" value="RNA_pol_sigma-70_dom"/>
</dbReference>
<dbReference type="SUPFAM" id="SSF88946">
    <property type="entry name" value="Sigma2 domain of RNA polymerase sigma factors"/>
    <property type="match status" value="1"/>
</dbReference>
<dbReference type="OrthoDB" id="9782703at2"/>
<dbReference type="Gene3D" id="1.10.1740.10">
    <property type="match status" value="1"/>
</dbReference>
<dbReference type="GO" id="GO:0003677">
    <property type="term" value="F:DNA binding"/>
    <property type="evidence" value="ECO:0007669"/>
    <property type="project" value="InterPro"/>
</dbReference>
<evidence type="ECO:0000313" key="8">
    <source>
        <dbReference type="Proteomes" id="UP000282311"/>
    </source>
</evidence>
<dbReference type="PANTHER" id="PTHR43133:SF51">
    <property type="entry name" value="RNA POLYMERASE SIGMA FACTOR"/>
    <property type="match status" value="1"/>
</dbReference>
<name>A0A3B0AW25_9BACL</name>
<organism evidence="7 8">
    <name type="scientific">Paenibacillus ginsengarvi</name>
    <dbReference type="NCBI Taxonomy" id="400777"/>
    <lineage>
        <taxon>Bacteria</taxon>
        <taxon>Bacillati</taxon>
        <taxon>Bacillota</taxon>
        <taxon>Bacilli</taxon>
        <taxon>Bacillales</taxon>
        <taxon>Paenibacillaceae</taxon>
        <taxon>Paenibacillus</taxon>
    </lineage>
</organism>
<evidence type="ECO:0000256" key="2">
    <source>
        <dbReference type="ARBA" id="ARBA00023015"/>
    </source>
</evidence>
<keyword evidence="3" id="KW-0731">Sigma factor</keyword>
<gene>
    <name evidence="7" type="ORF">D7M11_33600</name>
</gene>
<protein>
    <submittedName>
        <fullName evidence="7">Sigma-70 family RNA polymerase sigma factor</fullName>
    </submittedName>
</protein>
<accession>A0A3B0AW25</accession>
<dbReference type="EMBL" id="RBAH01000041">
    <property type="protein sequence ID" value="RKN64582.1"/>
    <property type="molecule type" value="Genomic_DNA"/>
</dbReference>
<dbReference type="InterPro" id="IPR007627">
    <property type="entry name" value="RNA_pol_sigma70_r2"/>
</dbReference>
<dbReference type="GO" id="GO:0006352">
    <property type="term" value="P:DNA-templated transcription initiation"/>
    <property type="evidence" value="ECO:0007669"/>
    <property type="project" value="InterPro"/>
</dbReference>
<dbReference type="NCBIfam" id="TIGR02937">
    <property type="entry name" value="sigma70-ECF"/>
    <property type="match status" value="1"/>
</dbReference>
<sequence>MDSTELVRVAKQGDDEAFFQLVSCHKEKLYRIALGYLKNEEDALEAVHEATCRAYTKLHKLRKPQFFGTWIVRILMNYCLNELRRRRRQTSIVHEPIGSGQVVDSSRIVIETAIDKLEPRYQQIIFLKYYEDYTIREIAEVLGRKDSTVKTWLYRALKGLRSHLRMEEEDR</sequence>
<dbReference type="InterPro" id="IPR013325">
    <property type="entry name" value="RNA_pol_sigma_r2"/>
</dbReference>
<dbReference type="AlphaFoldDB" id="A0A3B0AW25"/>
<feature type="domain" description="RNA polymerase sigma factor 70 region 4 type 2" evidence="6">
    <location>
        <begin position="110"/>
        <end position="158"/>
    </location>
</feature>
<dbReference type="InterPro" id="IPR013249">
    <property type="entry name" value="RNA_pol_sigma70_r4_t2"/>
</dbReference>
<dbReference type="SUPFAM" id="SSF88659">
    <property type="entry name" value="Sigma3 and sigma4 domains of RNA polymerase sigma factors"/>
    <property type="match status" value="1"/>
</dbReference>
<dbReference type="CDD" id="cd06171">
    <property type="entry name" value="Sigma70_r4"/>
    <property type="match status" value="1"/>
</dbReference>
<evidence type="ECO:0000256" key="1">
    <source>
        <dbReference type="ARBA" id="ARBA00010641"/>
    </source>
</evidence>
<dbReference type="InterPro" id="IPR013324">
    <property type="entry name" value="RNA_pol_sigma_r3/r4-like"/>
</dbReference>
<evidence type="ECO:0000259" key="6">
    <source>
        <dbReference type="Pfam" id="PF08281"/>
    </source>
</evidence>
<dbReference type="Gene3D" id="1.10.10.10">
    <property type="entry name" value="Winged helix-like DNA-binding domain superfamily/Winged helix DNA-binding domain"/>
    <property type="match status" value="1"/>
</dbReference>
<evidence type="ECO:0000259" key="5">
    <source>
        <dbReference type="Pfam" id="PF04542"/>
    </source>
</evidence>
<dbReference type="Proteomes" id="UP000282311">
    <property type="component" value="Unassembled WGS sequence"/>
</dbReference>
<dbReference type="InterPro" id="IPR036388">
    <property type="entry name" value="WH-like_DNA-bd_sf"/>
</dbReference>
<comment type="caution">
    <text evidence="7">The sequence shown here is derived from an EMBL/GenBank/DDBJ whole genome shotgun (WGS) entry which is preliminary data.</text>
</comment>
<keyword evidence="8" id="KW-1185">Reference proteome</keyword>